<keyword evidence="2" id="KW-1185">Reference proteome</keyword>
<dbReference type="RefSeq" id="WP_323260426.1">
    <property type="nucleotide sequence ID" value="NZ_JAYGIE010000016.1"/>
</dbReference>
<evidence type="ECO:0000313" key="1">
    <source>
        <dbReference type="EMBL" id="MEA5477067.1"/>
    </source>
</evidence>
<organism evidence="1 2">
    <name type="scientific">Pseudanabaena galeata UHCC 0370</name>
    <dbReference type="NCBI Taxonomy" id="3110310"/>
    <lineage>
        <taxon>Bacteria</taxon>
        <taxon>Bacillati</taxon>
        <taxon>Cyanobacteriota</taxon>
        <taxon>Cyanophyceae</taxon>
        <taxon>Pseudanabaenales</taxon>
        <taxon>Pseudanabaenaceae</taxon>
        <taxon>Pseudanabaena</taxon>
    </lineage>
</organism>
<name>A0ABU5TFK1_9CYAN</name>
<comment type="caution">
    <text evidence="1">The sequence shown here is derived from an EMBL/GenBank/DDBJ whole genome shotgun (WGS) entry which is preliminary data.</text>
</comment>
<evidence type="ECO:0000313" key="2">
    <source>
        <dbReference type="Proteomes" id="UP001301388"/>
    </source>
</evidence>
<reference evidence="1 2" key="1">
    <citation type="submission" date="2023-12" db="EMBL/GenBank/DDBJ databases">
        <title>Baltic Sea Cyanobacteria.</title>
        <authorList>
            <person name="Delbaje E."/>
            <person name="Fewer D.P."/>
            <person name="Shishido T.K."/>
        </authorList>
    </citation>
    <scope>NUCLEOTIDE SEQUENCE [LARGE SCALE GENOMIC DNA]</scope>
    <source>
        <strain evidence="1 2">UHCC 0370</strain>
    </source>
</reference>
<dbReference type="InterPro" id="IPR021866">
    <property type="entry name" value="SpoIIAA-like"/>
</dbReference>
<dbReference type="Gene3D" id="3.40.50.10600">
    <property type="entry name" value="SpoIIaa-like domains"/>
    <property type="match status" value="1"/>
</dbReference>
<sequence length="125" mass="14435">MLKVLTDLPDHVLAVSAVGKITADDYEKVLIPMVEEKLTKYDKVSILYHIGDEFSEFSIMALWDDTKFGLAHLPQWDKIAVVTDVDWLRGMIWAFKWLMPSQFKLFPNTDLELAKQWISSDCNDV</sequence>
<accession>A0ABU5TFK1</accession>
<dbReference type="SUPFAM" id="SSF52091">
    <property type="entry name" value="SpoIIaa-like"/>
    <property type="match status" value="1"/>
</dbReference>
<dbReference type="Pfam" id="PF11964">
    <property type="entry name" value="SpoIIAA-like"/>
    <property type="match status" value="1"/>
</dbReference>
<gene>
    <name evidence="1" type="ORF">VB774_05485</name>
</gene>
<dbReference type="EMBL" id="JAYGIE010000016">
    <property type="protein sequence ID" value="MEA5477067.1"/>
    <property type="molecule type" value="Genomic_DNA"/>
</dbReference>
<dbReference type="InterPro" id="IPR036513">
    <property type="entry name" value="STAS_dom_sf"/>
</dbReference>
<proteinExistence type="predicted"/>
<dbReference type="Proteomes" id="UP001301388">
    <property type="component" value="Unassembled WGS sequence"/>
</dbReference>
<protein>
    <submittedName>
        <fullName evidence="1">STAS/SEC14 domain-containing protein</fullName>
    </submittedName>
</protein>
<dbReference type="InterPro" id="IPR038396">
    <property type="entry name" value="SpoIIAA-like_sf"/>
</dbReference>